<accession>A0A518CUJ5</accession>
<keyword evidence="1" id="KW-0812">Transmembrane</keyword>
<keyword evidence="1" id="KW-1133">Transmembrane helix</keyword>
<proteinExistence type="predicted"/>
<organism evidence="2 3">
    <name type="scientific">Polystyrenella longa</name>
    <dbReference type="NCBI Taxonomy" id="2528007"/>
    <lineage>
        <taxon>Bacteria</taxon>
        <taxon>Pseudomonadati</taxon>
        <taxon>Planctomycetota</taxon>
        <taxon>Planctomycetia</taxon>
        <taxon>Planctomycetales</taxon>
        <taxon>Planctomycetaceae</taxon>
        <taxon>Polystyrenella</taxon>
    </lineage>
</organism>
<reference evidence="2 3" key="1">
    <citation type="submission" date="2019-02" db="EMBL/GenBank/DDBJ databases">
        <title>Deep-cultivation of Planctomycetes and their phenomic and genomic characterization uncovers novel biology.</title>
        <authorList>
            <person name="Wiegand S."/>
            <person name="Jogler M."/>
            <person name="Boedeker C."/>
            <person name="Pinto D."/>
            <person name="Vollmers J."/>
            <person name="Rivas-Marin E."/>
            <person name="Kohn T."/>
            <person name="Peeters S.H."/>
            <person name="Heuer A."/>
            <person name="Rast P."/>
            <person name="Oberbeckmann S."/>
            <person name="Bunk B."/>
            <person name="Jeske O."/>
            <person name="Meyerdierks A."/>
            <person name="Storesund J.E."/>
            <person name="Kallscheuer N."/>
            <person name="Luecker S."/>
            <person name="Lage O.M."/>
            <person name="Pohl T."/>
            <person name="Merkel B.J."/>
            <person name="Hornburger P."/>
            <person name="Mueller R.-W."/>
            <person name="Bruemmer F."/>
            <person name="Labrenz M."/>
            <person name="Spormann A.M."/>
            <person name="Op den Camp H."/>
            <person name="Overmann J."/>
            <person name="Amann R."/>
            <person name="Jetten M.S.M."/>
            <person name="Mascher T."/>
            <person name="Medema M.H."/>
            <person name="Devos D.P."/>
            <person name="Kaster A.-K."/>
            <person name="Ovreas L."/>
            <person name="Rohde M."/>
            <person name="Galperin M.Y."/>
            <person name="Jogler C."/>
        </authorList>
    </citation>
    <scope>NUCLEOTIDE SEQUENCE [LARGE SCALE GENOMIC DNA]</scope>
    <source>
        <strain evidence="2 3">Pla110</strain>
    </source>
</reference>
<dbReference type="EMBL" id="CP036281">
    <property type="protein sequence ID" value="QDU82899.1"/>
    <property type="molecule type" value="Genomic_DNA"/>
</dbReference>
<keyword evidence="3" id="KW-1185">Reference proteome</keyword>
<protein>
    <submittedName>
        <fullName evidence="2">Uncharacterized protein</fullName>
    </submittedName>
</protein>
<evidence type="ECO:0000313" key="2">
    <source>
        <dbReference type="EMBL" id="QDU82899.1"/>
    </source>
</evidence>
<dbReference type="Proteomes" id="UP000317178">
    <property type="component" value="Chromosome"/>
</dbReference>
<feature type="transmembrane region" description="Helical" evidence="1">
    <location>
        <begin position="243"/>
        <end position="263"/>
    </location>
</feature>
<keyword evidence="1" id="KW-0472">Membrane</keyword>
<gene>
    <name evidence="2" type="ORF">Pla110_46620</name>
</gene>
<sequence length="279" mass="31582">MDVVAGVHLNEYAIFNSEYSGLLSDTLLTYAEDGDAVIDKNIQSTKILYAPDDISMFGFAVKYKWTTGRGMSKYINTLSIDENAPTEESQNNSSLVRLTGSGFLNPNYSGTWKLIVDVENDYLVREASFFRPKKEIPFVQVKTSGKLIESKPVNLPIAASGSWSHFINGQEIKTDYHHDNFAGSYDKDVYDLVYSRFEEDLPVHSIVQDYRGEEYVSTIVGAKKTKSKERDVNSVKKDKSTTGYYYLILVIAIFAVLLFVFYMRKRSGVKSTKLRKNTP</sequence>
<dbReference type="KEGG" id="plon:Pla110_46620"/>
<evidence type="ECO:0000313" key="3">
    <source>
        <dbReference type="Proteomes" id="UP000317178"/>
    </source>
</evidence>
<name>A0A518CUJ5_9PLAN</name>
<evidence type="ECO:0000256" key="1">
    <source>
        <dbReference type="SAM" id="Phobius"/>
    </source>
</evidence>
<dbReference type="AlphaFoldDB" id="A0A518CUJ5"/>